<dbReference type="GeneID" id="105224870"/>
<evidence type="ECO:0000313" key="2">
    <source>
        <dbReference type="EMBL" id="JAC41203.1"/>
    </source>
</evidence>
<dbReference type="EMBL" id="GAKP01017749">
    <property type="protein sequence ID" value="JAC41203.1"/>
    <property type="molecule type" value="Transcribed_RNA"/>
</dbReference>
<protein>
    <submittedName>
        <fullName evidence="2">Uncharacterized protein</fullName>
    </submittedName>
</protein>
<proteinExistence type="predicted"/>
<organism evidence="2">
    <name type="scientific">Bactrocera dorsalis</name>
    <name type="common">Oriental fruit fly</name>
    <name type="synonym">Dacus dorsalis</name>
    <dbReference type="NCBI Taxonomy" id="27457"/>
    <lineage>
        <taxon>Eukaryota</taxon>
        <taxon>Metazoa</taxon>
        <taxon>Ecdysozoa</taxon>
        <taxon>Arthropoda</taxon>
        <taxon>Hexapoda</taxon>
        <taxon>Insecta</taxon>
        <taxon>Pterygota</taxon>
        <taxon>Neoptera</taxon>
        <taxon>Endopterygota</taxon>
        <taxon>Diptera</taxon>
        <taxon>Brachycera</taxon>
        <taxon>Muscomorpha</taxon>
        <taxon>Tephritoidea</taxon>
        <taxon>Tephritidae</taxon>
        <taxon>Bactrocera</taxon>
        <taxon>Bactrocera</taxon>
    </lineage>
</organism>
<dbReference type="KEGG" id="bdr:105224870"/>
<name>A0A034VI58_BACDO</name>
<dbReference type="AlphaFoldDB" id="A0A034VI58"/>
<dbReference type="RefSeq" id="XP_011201393.2">
    <property type="nucleotide sequence ID" value="XM_011203091.4"/>
</dbReference>
<keyword evidence="1" id="KW-0732">Signal</keyword>
<reference evidence="2" key="1">
    <citation type="journal article" date="2014" name="BMC Genomics">
        <title>Characterizing the developmental transcriptome of the oriental fruit fly, Bactrocera dorsalis (Diptera: Tephritidae) through comparative genomic analysis with Drosophila melanogaster utilizing modENCODE datasets.</title>
        <authorList>
            <person name="Geib S.M."/>
            <person name="Calla B."/>
            <person name="Hall B."/>
            <person name="Hou S."/>
            <person name="Manoukis N.C."/>
        </authorList>
    </citation>
    <scope>NUCLEOTIDE SEQUENCE</scope>
    <source>
        <strain evidence="2">Punador</strain>
    </source>
</reference>
<evidence type="ECO:0000256" key="1">
    <source>
        <dbReference type="SAM" id="SignalP"/>
    </source>
</evidence>
<feature type="chain" id="PRO_5044537908" evidence="1">
    <location>
        <begin position="22"/>
        <end position="258"/>
    </location>
</feature>
<sequence>MALTLFRTLLLVVATIGLAQARHVPAKTVVNHVVTSSLPTIGVARKASSYQNDNNYNNKSSFINNNNVTSILDAGKQHANAEYPSQRALSLEDNDNGDAVTVNISTPKSVVQDWSSVCQQLCGAGLGGPPCLAYCHSSDEPSLPSYFADNKNEICKDLCKLQLGDVSCDCQPEEVASIIFSNMTCQYELRNMVCGSFCEHGGTTLIGCSSCQLEVDYSKISNRSSDESTTPDWKELCASLCKTGDGGSLCNCDLAPFF</sequence>
<feature type="signal peptide" evidence="1">
    <location>
        <begin position="1"/>
        <end position="21"/>
    </location>
</feature>
<accession>A0A034VI58</accession>
<dbReference type="OrthoDB" id="8173223at2759"/>